<dbReference type="Gene3D" id="1.25.40.10">
    <property type="entry name" value="Tetratricopeptide repeat domain"/>
    <property type="match status" value="1"/>
</dbReference>
<dbReference type="GO" id="GO:0006886">
    <property type="term" value="P:intracellular protein transport"/>
    <property type="evidence" value="ECO:0007669"/>
    <property type="project" value="InterPro"/>
</dbReference>
<comment type="similarity">
    <text evidence="1">Belongs to the SNAP family.</text>
</comment>
<keyword evidence="5" id="KW-1185">Reference proteome</keyword>
<dbReference type="OrthoDB" id="9984275at2759"/>
<evidence type="ECO:0000313" key="4">
    <source>
        <dbReference type="EMBL" id="KNC78456.1"/>
    </source>
</evidence>
<protein>
    <submittedName>
        <fullName evidence="4">Uncharacterized protein</fullName>
    </submittedName>
</protein>
<dbReference type="GO" id="GO:0019905">
    <property type="term" value="F:syntaxin binding"/>
    <property type="evidence" value="ECO:0007669"/>
    <property type="project" value="TreeGrafter"/>
</dbReference>
<dbReference type="Proteomes" id="UP000054560">
    <property type="component" value="Unassembled WGS sequence"/>
</dbReference>
<keyword evidence="3" id="KW-0653">Protein transport</keyword>
<dbReference type="GeneID" id="25909612"/>
<accession>A0A0L0FPL7</accession>
<evidence type="ECO:0000256" key="1">
    <source>
        <dbReference type="ARBA" id="ARBA00010050"/>
    </source>
</evidence>
<dbReference type="Pfam" id="PF14938">
    <property type="entry name" value="SNAP"/>
    <property type="match status" value="1"/>
</dbReference>
<proteinExistence type="inferred from homology"/>
<keyword evidence="2" id="KW-0813">Transport</keyword>
<dbReference type="EMBL" id="KQ242485">
    <property type="protein sequence ID" value="KNC78456.1"/>
    <property type="molecule type" value="Genomic_DNA"/>
</dbReference>
<dbReference type="InterPro" id="IPR000744">
    <property type="entry name" value="NSF_attach"/>
</dbReference>
<dbReference type="SUPFAM" id="SSF48452">
    <property type="entry name" value="TPR-like"/>
    <property type="match status" value="1"/>
</dbReference>
<evidence type="ECO:0000256" key="2">
    <source>
        <dbReference type="ARBA" id="ARBA00022448"/>
    </source>
</evidence>
<evidence type="ECO:0000256" key="3">
    <source>
        <dbReference type="ARBA" id="ARBA00022927"/>
    </source>
</evidence>
<dbReference type="GO" id="GO:0031201">
    <property type="term" value="C:SNARE complex"/>
    <property type="evidence" value="ECO:0007669"/>
    <property type="project" value="TreeGrafter"/>
</dbReference>
<gene>
    <name evidence="4" type="ORF">SARC_09108</name>
</gene>
<dbReference type="InterPro" id="IPR011990">
    <property type="entry name" value="TPR-like_helical_dom_sf"/>
</dbReference>
<dbReference type="GO" id="GO:0005774">
    <property type="term" value="C:vacuolar membrane"/>
    <property type="evidence" value="ECO:0007669"/>
    <property type="project" value="TreeGrafter"/>
</dbReference>
<organism evidence="4 5">
    <name type="scientific">Sphaeroforma arctica JP610</name>
    <dbReference type="NCBI Taxonomy" id="667725"/>
    <lineage>
        <taxon>Eukaryota</taxon>
        <taxon>Ichthyosporea</taxon>
        <taxon>Ichthyophonida</taxon>
        <taxon>Sphaeroforma</taxon>
    </lineage>
</organism>
<feature type="non-terminal residue" evidence="4">
    <location>
        <position position="93"/>
    </location>
</feature>
<evidence type="ECO:0000313" key="5">
    <source>
        <dbReference type="Proteomes" id="UP000054560"/>
    </source>
</evidence>
<dbReference type="STRING" id="667725.A0A0L0FPL7"/>
<sequence length="93" mass="10215">MTIAEIYETELVDLDKACAAYSQAADWFQGEDSTSSANKALLKVAFFSAQLEHYEKAVDIYESVGLQAIENNLLKYGAREHFLKAGICSLCSG</sequence>
<dbReference type="eggNOG" id="KOG1586">
    <property type="taxonomic scope" value="Eukaryota"/>
</dbReference>
<dbReference type="PANTHER" id="PTHR13768">
    <property type="entry name" value="SOLUBLE NSF ATTACHMENT PROTEIN SNAP"/>
    <property type="match status" value="1"/>
</dbReference>
<dbReference type="AlphaFoldDB" id="A0A0L0FPL7"/>
<dbReference type="PRINTS" id="PR00448">
    <property type="entry name" value="NSFATTACHMNT"/>
</dbReference>
<reference evidence="4 5" key="1">
    <citation type="submission" date="2011-02" db="EMBL/GenBank/DDBJ databases">
        <title>The Genome Sequence of Sphaeroforma arctica JP610.</title>
        <authorList>
            <consortium name="The Broad Institute Genome Sequencing Platform"/>
            <person name="Russ C."/>
            <person name="Cuomo C."/>
            <person name="Young S.K."/>
            <person name="Zeng Q."/>
            <person name="Gargeya S."/>
            <person name="Alvarado L."/>
            <person name="Berlin A."/>
            <person name="Chapman S.B."/>
            <person name="Chen Z."/>
            <person name="Freedman E."/>
            <person name="Gellesch M."/>
            <person name="Goldberg J."/>
            <person name="Griggs A."/>
            <person name="Gujja S."/>
            <person name="Heilman E."/>
            <person name="Heiman D."/>
            <person name="Howarth C."/>
            <person name="Mehta T."/>
            <person name="Neiman D."/>
            <person name="Pearson M."/>
            <person name="Roberts A."/>
            <person name="Saif S."/>
            <person name="Shea T."/>
            <person name="Shenoy N."/>
            <person name="Sisk P."/>
            <person name="Stolte C."/>
            <person name="Sykes S."/>
            <person name="White J."/>
            <person name="Yandava C."/>
            <person name="Burger G."/>
            <person name="Gray M.W."/>
            <person name="Holland P.W.H."/>
            <person name="King N."/>
            <person name="Lang F.B.F."/>
            <person name="Roger A.J."/>
            <person name="Ruiz-Trillo I."/>
            <person name="Haas B."/>
            <person name="Nusbaum C."/>
            <person name="Birren B."/>
        </authorList>
    </citation>
    <scope>NUCLEOTIDE SEQUENCE [LARGE SCALE GENOMIC DNA]</scope>
    <source>
        <strain evidence="4 5">JP610</strain>
    </source>
</reference>
<dbReference type="GO" id="GO:0005483">
    <property type="term" value="F:soluble NSF attachment protein activity"/>
    <property type="evidence" value="ECO:0007669"/>
    <property type="project" value="TreeGrafter"/>
</dbReference>
<dbReference type="GO" id="GO:0035494">
    <property type="term" value="P:SNARE complex disassembly"/>
    <property type="evidence" value="ECO:0007669"/>
    <property type="project" value="TreeGrafter"/>
</dbReference>
<name>A0A0L0FPL7_9EUKA</name>
<dbReference type="PANTHER" id="PTHR13768:SF8">
    <property type="entry name" value="ALPHA-SOLUBLE NSF ATTACHMENT PROTEIN"/>
    <property type="match status" value="1"/>
</dbReference>
<dbReference type="RefSeq" id="XP_014152358.1">
    <property type="nucleotide sequence ID" value="XM_014296883.1"/>
</dbReference>